<keyword evidence="1" id="KW-0812">Transmembrane</keyword>
<evidence type="ECO:0000256" key="1">
    <source>
        <dbReference type="SAM" id="Phobius"/>
    </source>
</evidence>
<dbReference type="OrthoDB" id="9759607at2"/>
<dbReference type="STRING" id="1616.IV73_GL000706"/>
<feature type="transmembrane region" description="Helical" evidence="1">
    <location>
        <begin position="128"/>
        <end position="148"/>
    </location>
</feature>
<feature type="transmembrane region" description="Helical" evidence="1">
    <location>
        <begin position="187"/>
        <end position="210"/>
    </location>
</feature>
<dbReference type="PANTHER" id="PTHR45138">
    <property type="entry name" value="REGULATORY COMPONENTS OF SENSORY TRANSDUCTION SYSTEM"/>
    <property type="match status" value="1"/>
</dbReference>
<dbReference type="GO" id="GO:1902201">
    <property type="term" value="P:negative regulation of bacterial-type flagellum-dependent cell motility"/>
    <property type="evidence" value="ECO:0007669"/>
    <property type="project" value="TreeGrafter"/>
</dbReference>
<organism evidence="3 4">
    <name type="scientific">Weissella kandleri</name>
    <dbReference type="NCBI Taxonomy" id="1616"/>
    <lineage>
        <taxon>Bacteria</taxon>
        <taxon>Bacillati</taxon>
        <taxon>Bacillota</taxon>
        <taxon>Bacilli</taxon>
        <taxon>Lactobacillales</taxon>
        <taxon>Lactobacillaceae</taxon>
        <taxon>Weissella</taxon>
    </lineage>
</organism>
<dbReference type="CDD" id="cd01949">
    <property type="entry name" value="GGDEF"/>
    <property type="match status" value="1"/>
</dbReference>
<feature type="transmembrane region" description="Helical" evidence="1">
    <location>
        <begin position="160"/>
        <end position="181"/>
    </location>
</feature>
<keyword evidence="1" id="KW-0472">Membrane</keyword>
<dbReference type="NCBIfam" id="TIGR00254">
    <property type="entry name" value="GGDEF"/>
    <property type="match status" value="1"/>
</dbReference>
<keyword evidence="1" id="KW-1133">Transmembrane helix</keyword>
<feature type="domain" description="GGDEF" evidence="2">
    <location>
        <begin position="254"/>
        <end position="392"/>
    </location>
</feature>
<comment type="caution">
    <text evidence="3">The sequence shown here is derived from an EMBL/GenBank/DDBJ whole genome shotgun (WGS) entry which is preliminary data.</text>
</comment>
<dbReference type="AlphaFoldDB" id="A0A0R2JKV1"/>
<accession>A0A0R2JKV1</accession>
<name>A0A0R2JKV1_9LACO</name>
<dbReference type="GO" id="GO:0005886">
    <property type="term" value="C:plasma membrane"/>
    <property type="evidence" value="ECO:0007669"/>
    <property type="project" value="TreeGrafter"/>
</dbReference>
<dbReference type="PATRIC" id="fig|1616.3.peg.726"/>
<dbReference type="Gene3D" id="3.30.70.270">
    <property type="match status" value="1"/>
</dbReference>
<proteinExistence type="predicted"/>
<dbReference type="InterPro" id="IPR050469">
    <property type="entry name" value="Diguanylate_Cyclase"/>
</dbReference>
<dbReference type="Pfam" id="PF00990">
    <property type="entry name" value="GGDEF"/>
    <property type="match status" value="1"/>
</dbReference>
<feature type="transmembrane region" description="Helical" evidence="1">
    <location>
        <begin position="80"/>
        <end position="99"/>
    </location>
</feature>
<dbReference type="InterPro" id="IPR000160">
    <property type="entry name" value="GGDEF_dom"/>
</dbReference>
<dbReference type="PANTHER" id="PTHR45138:SF9">
    <property type="entry name" value="DIGUANYLATE CYCLASE DGCM-RELATED"/>
    <property type="match status" value="1"/>
</dbReference>
<dbReference type="EMBL" id="JQBP01000003">
    <property type="protein sequence ID" value="KRN74951.1"/>
    <property type="molecule type" value="Genomic_DNA"/>
</dbReference>
<protein>
    <recommendedName>
        <fullName evidence="2">GGDEF domain-containing protein</fullName>
    </recommendedName>
</protein>
<dbReference type="SUPFAM" id="SSF55073">
    <property type="entry name" value="Nucleotide cyclase"/>
    <property type="match status" value="1"/>
</dbReference>
<dbReference type="SMART" id="SM00267">
    <property type="entry name" value="GGDEF"/>
    <property type="match status" value="1"/>
</dbReference>
<feature type="transmembrane region" description="Helical" evidence="1">
    <location>
        <begin position="20"/>
        <end position="41"/>
    </location>
</feature>
<dbReference type="GO" id="GO:0052621">
    <property type="term" value="F:diguanylate cyclase activity"/>
    <property type="evidence" value="ECO:0007669"/>
    <property type="project" value="TreeGrafter"/>
</dbReference>
<evidence type="ECO:0000259" key="2">
    <source>
        <dbReference type="PROSITE" id="PS50887"/>
    </source>
</evidence>
<dbReference type="RefSeq" id="WP_057754864.1">
    <property type="nucleotide sequence ID" value="NZ_JQBP01000003.1"/>
</dbReference>
<dbReference type="PROSITE" id="PS50887">
    <property type="entry name" value="GGDEF"/>
    <property type="match status" value="1"/>
</dbReference>
<feature type="transmembrane region" description="Helical" evidence="1">
    <location>
        <begin position="53"/>
        <end position="74"/>
    </location>
</feature>
<evidence type="ECO:0000313" key="4">
    <source>
        <dbReference type="Proteomes" id="UP000051655"/>
    </source>
</evidence>
<dbReference type="Proteomes" id="UP000051655">
    <property type="component" value="Unassembled WGS sequence"/>
</dbReference>
<gene>
    <name evidence="3" type="ORF">IV73_GL000706</name>
</gene>
<dbReference type="InterPro" id="IPR029787">
    <property type="entry name" value="Nucleotide_cyclase"/>
</dbReference>
<feature type="transmembrane region" description="Helical" evidence="1">
    <location>
        <begin position="106"/>
        <end position="122"/>
    </location>
</feature>
<dbReference type="InterPro" id="IPR043128">
    <property type="entry name" value="Rev_trsase/Diguanyl_cyclase"/>
</dbReference>
<dbReference type="GO" id="GO:0043709">
    <property type="term" value="P:cell adhesion involved in single-species biofilm formation"/>
    <property type="evidence" value="ECO:0007669"/>
    <property type="project" value="TreeGrafter"/>
</dbReference>
<reference evidence="3 4" key="1">
    <citation type="journal article" date="2015" name="Genome Announc.">
        <title>Expanding the biotechnology potential of lactobacilli through comparative genomics of 213 strains and associated genera.</title>
        <authorList>
            <person name="Sun Z."/>
            <person name="Harris H.M."/>
            <person name="McCann A."/>
            <person name="Guo C."/>
            <person name="Argimon S."/>
            <person name="Zhang W."/>
            <person name="Yang X."/>
            <person name="Jeffery I.B."/>
            <person name="Cooney J.C."/>
            <person name="Kagawa T.F."/>
            <person name="Liu W."/>
            <person name="Song Y."/>
            <person name="Salvetti E."/>
            <person name="Wrobel A."/>
            <person name="Rasinkangas P."/>
            <person name="Parkhill J."/>
            <person name="Rea M.C."/>
            <person name="O'Sullivan O."/>
            <person name="Ritari J."/>
            <person name="Douillard F.P."/>
            <person name="Paul Ross R."/>
            <person name="Yang R."/>
            <person name="Briner A.E."/>
            <person name="Felis G.E."/>
            <person name="de Vos W.M."/>
            <person name="Barrangou R."/>
            <person name="Klaenhammer T.R."/>
            <person name="Caufield P.W."/>
            <person name="Cui Y."/>
            <person name="Zhang H."/>
            <person name="O'Toole P.W."/>
        </authorList>
    </citation>
    <scope>NUCLEOTIDE SEQUENCE [LARGE SCALE GENOMIC DNA]</scope>
    <source>
        <strain evidence="3 4">DSM 20593</strain>
    </source>
</reference>
<evidence type="ECO:0000313" key="3">
    <source>
        <dbReference type="EMBL" id="KRN74951.1"/>
    </source>
</evidence>
<sequence>MIQYLNNYWDALTHVFKQSSLEGFFVVIGILAVSLLFYGFMQERLRKFVSPGTMNWLLGAVPVIAVLALQTYFITMNNNQLAFTESNLQLIIFLYFLFMLKNRLQLVFETLTMIGLLIYLINMHQQNLWRVFLAILGGIAVIMISAYIQKKADSIIDHTWKYLGIILLYANAWWMMLSLLYPNITVAQYLALITKFIIFMSIIHILNILVRRIWKRYTTLQTDIGRDFLTNVYNRESFDSRFNEVFNCFSNNHIPWSLLLFDIDNFKQVNDTYGHLVGDEVLKQVTASVQNTLIETKSFGQLFRLGGEEFGIIFRNKTEEEALETTELIMQHVKEIRIPITKDNTELKITISAGISEQKLEDVEALDLYDRVDSYLYASKNGGKCALTNSKWTRQV</sequence>
<keyword evidence="4" id="KW-1185">Reference proteome</keyword>